<accession>A0A1Q8I3A4</accession>
<dbReference type="Gene3D" id="3.90.550.10">
    <property type="entry name" value="Spore Coat Polysaccharide Biosynthesis Protein SpsA, Chain A"/>
    <property type="match status" value="1"/>
</dbReference>
<organism evidence="4 5">
    <name type="scientific">Actinomyces oris</name>
    <dbReference type="NCBI Taxonomy" id="544580"/>
    <lineage>
        <taxon>Bacteria</taxon>
        <taxon>Bacillati</taxon>
        <taxon>Actinomycetota</taxon>
        <taxon>Actinomycetes</taxon>
        <taxon>Actinomycetales</taxon>
        <taxon>Actinomycetaceae</taxon>
        <taxon>Actinomyces</taxon>
    </lineage>
</organism>
<evidence type="ECO:0000256" key="2">
    <source>
        <dbReference type="ARBA" id="ARBA00022695"/>
    </source>
</evidence>
<dbReference type="InterPro" id="IPR005835">
    <property type="entry name" value="NTP_transferase_dom"/>
</dbReference>
<dbReference type="EMBL" id="MSGO01000008">
    <property type="protein sequence ID" value="OLL15573.1"/>
    <property type="molecule type" value="Genomic_DNA"/>
</dbReference>
<dbReference type="GO" id="GO:0016779">
    <property type="term" value="F:nucleotidyltransferase activity"/>
    <property type="evidence" value="ECO:0007669"/>
    <property type="project" value="UniProtKB-KW"/>
</dbReference>
<dbReference type="PANTHER" id="PTHR43584">
    <property type="entry name" value="NUCLEOTIDYL TRANSFERASE"/>
    <property type="match status" value="1"/>
</dbReference>
<proteinExistence type="predicted"/>
<name>A0A1Q8I3A4_9ACTO</name>
<comment type="caution">
    <text evidence="4">The sequence shown here is derived from an EMBL/GenBank/DDBJ whole genome shotgun (WGS) entry which is preliminary data.</text>
</comment>
<dbReference type="RefSeq" id="WP_075248432.1">
    <property type="nucleotide sequence ID" value="NZ_MSGO01000008.1"/>
</dbReference>
<gene>
    <name evidence="4" type="ORF">BKH32_02235</name>
</gene>
<protein>
    <submittedName>
        <fullName evidence="4">Glucose-1-phosphate thymidylyltransferase</fullName>
    </submittedName>
</protein>
<evidence type="ECO:0000313" key="5">
    <source>
        <dbReference type="Proteomes" id="UP000185736"/>
    </source>
</evidence>
<evidence type="ECO:0000259" key="3">
    <source>
        <dbReference type="Pfam" id="PF00483"/>
    </source>
</evidence>
<evidence type="ECO:0000313" key="4">
    <source>
        <dbReference type="EMBL" id="OLL15573.1"/>
    </source>
</evidence>
<dbReference type="InterPro" id="IPR050065">
    <property type="entry name" value="GlmU-like"/>
</dbReference>
<keyword evidence="1 4" id="KW-0808">Transferase</keyword>
<reference evidence="4 5" key="1">
    <citation type="submission" date="2016-12" db="EMBL/GenBank/DDBJ databases">
        <title>Genomic comparison of strains in the 'Actinomyces naeslundii' group.</title>
        <authorList>
            <person name="Mughal S.R."/>
            <person name="Do T."/>
            <person name="Gilbert S.C."/>
            <person name="Witherden E.A."/>
            <person name="Didelot X."/>
            <person name="Beighton D."/>
        </authorList>
    </citation>
    <scope>NUCLEOTIDE SEQUENCE [LARGE SCALE GENOMIC DNA]</scope>
    <source>
        <strain evidence="4 5">S64C</strain>
    </source>
</reference>
<dbReference type="Proteomes" id="UP000185736">
    <property type="component" value="Unassembled WGS sequence"/>
</dbReference>
<dbReference type="Pfam" id="PF00483">
    <property type="entry name" value="NTP_transferase"/>
    <property type="match status" value="1"/>
</dbReference>
<dbReference type="AlphaFoldDB" id="A0A1Q8I3A4"/>
<sequence length="280" mass="29485">MTDAITETVSGAAERTRVAVVLARGLGTRMRASSPAGSGLTSQQATAAASGYKALMPIGEHRLIDYSLSALADAGIERAVLVVGPEHEDFRRHVDSLELTRLTIDLAVQVNPLGTADAVLSAEAAVGGEPLLMVNGDNYYPRQVLRDLARHRGNALAGFDRAALVAESNIPAERIAAFALVRARDGALEEIVEKPSAEVIRAAGPHAPVSMNAFRFTPEIFAACRRITPSPRGELEIVDAVRALPAPVSVLAATGGVLDLSRREDIAEVEARLSGTEVAL</sequence>
<feature type="domain" description="Nucleotidyl transferase" evidence="3">
    <location>
        <begin position="50"/>
        <end position="244"/>
    </location>
</feature>
<dbReference type="InterPro" id="IPR029044">
    <property type="entry name" value="Nucleotide-diphossugar_trans"/>
</dbReference>
<dbReference type="PANTHER" id="PTHR43584:SF8">
    <property type="entry name" value="N-ACETYLMURAMATE ALPHA-1-PHOSPHATE URIDYLYLTRANSFERASE"/>
    <property type="match status" value="1"/>
</dbReference>
<evidence type="ECO:0000256" key="1">
    <source>
        <dbReference type="ARBA" id="ARBA00022679"/>
    </source>
</evidence>
<keyword evidence="2" id="KW-0548">Nucleotidyltransferase</keyword>
<dbReference type="SUPFAM" id="SSF53448">
    <property type="entry name" value="Nucleotide-diphospho-sugar transferases"/>
    <property type="match status" value="1"/>
</dbReference>